<dbReference type="OrthoDB" id="10265310at2759"/>
<feature type="non-terminal residue" evidence="2">
    <location>
        <position position="1"/>
    </location>
</feature>
<dbReference type="EMBL" id="CAJNIZ010003723">
    <property type="protein sequence ID" value="CAE7225188.1"/>
    <property type="molecule type" value="Genomic_DNA"/>
</dbReference>
<dbReference type="GO" id="GO:0005737">
    <property type="term" value="C:cytoplasm"/>
    <property type="evidence" value="ECO:0007669"/>
    <property type="project" value="TreeGrafter"/>
</dbReference>
<proteinExistence type="inferred from homology"/>
<keyword evidence="3" id="KW-1185">Reference proteome</keyword>
<accession>A0A812KJ53</accession>
<evidence type="ECO:0000256" key="1">
    <source>
        <dbReference type="ARBA" id="ARBA00010105"/>
    </source>
</evidence>
<comment type="similarity">
    <text evidence="1">Belongs to the MYG1 family.</text>
</comment>
<dbReference type="Pfam" id="PF03690">
    <property type="entry name" value="MYG1_exonuc"/>
    <property type="match status" value="1"/>
</dbReference>
<dbReference type="GO" id="GO:0005634">
    <property type="term" value="C:nucleus"/>
    <property type="evidence" value="ECO:0007669"/>
    <property type="project" value="TreeGrafter"/>
</dbReference>
<protein>
    <submittedName>
        <fullName evidence="2">Myg1 protein</fullName>
    </submittedName>
</protein>
<name>A0A812KJ53_SYMPI</name>
<dbReference type="InterPro" id="IPR003226">
    <property type="entry name" value="MYG1_exonuclease"/>
</dbReference>
<dbReference type="AlphaFoldDB" id="A0A812KJ53"/>
<reference evidence="2" key="1">
    <citation type="submission" date="2021-02" db="EMBL/GenBank/DDBJ databases">
        <authorList>
            <person name="Dougan E. K."/>
            <person name="Rhodes N."/>
            <person name="Thang M."/>
            <person name="Chan C."/>
        </authorList>
    </citation>
    <scope>NUCLEOTIDE SEQUENCE</scope>
</reference>
<dbReference type="PANTHER" id="PTHR11215">
    <property type="entry name" value="METAL DEPENDENT HYDROLASE - RELATED"/>
    <property type="match status" value="1"/>
</dbReference>
<evidence type="ECO:0000313" key="2">
    <source>
        <dbReference type="EMBL" id="CAE7225188.1"/>
    </source>
</evidence>
<comment type="caution">
    <text evidence="2">The sequence shown here is derived from an EMBL/GenBank/DDBJ whole genome shotgun (WGS) entry which is preliminary data.</text>
</comment>
<organism evidence="2 3">
    <name type="scientific">Symbiodinium pilosum</name>
    <name type="common">Dinoflagellate</name>
    <dbReference type="NCBI Taxonomy" id="2952"/>
    <lineage>
        <taxon>Eukaryota</taxon>
        <taxon>Sar</taxon>
        <taxon>Alveolata</taxon>
        <taxon>Dinophyceae</taxon>
        <taxon>Suessiales</taxon>
        <taxon>Symbiodiniaceae</taxon>
        <taxon>Symbiodinium</taxon>
    </lineage>
</organism>
<gene>
    <name evidence="2" type="primary">Myg1</name>
    <name evidence="2" type="ORF">SPIL2461_LOCUS3140</name>
</gene>
<evidence type="ECO:0000313" key="3">
    <source>
        <dbReference type="Proteomes" id="UP000649617"/>
    </source>
</evidence>
<dbReference type="PANTHER" id="PTHR11215:SF1">
    <property type="entry name" value="MYG1 EXONUCLEASE"/>
    <property type="match status" value="1"/>
</dbReference>
<dbReference type="Proteomes" id="UP000649617">
    <property type="component" value="Unassembled WGS sequence"/>
</dbReference>
<sequence length="109" mass="12309">SAMCGQEFLEVLSDVVESWLPARACVEAAMAVREEVHSSGQVLRLSSGKLPWRGHIFDIERELGIEGHIKFIVYPEEPGLRWRFRWGGPFPSTRSSRGRSLLYKSPLPA</sequence>